<accession>A0ABV5LJZ3</accession>
<proteinExistence type="predicted"/>
<gene>
    <name evidence="1" type="ORF">ACFFUA_34585</name>
</gene>
<dbReference type="RefSeq" id="WP_380957341.1">
    <property type="nucleotide sequence ID" value="NZ_JBHMDI010000185.1"/>
</dbReference>
<organism evidence="1 2">
    <name type="scientific">Streptomyces heliomycini</name>
    <dbReference type="NCBI Taxonomy" id="284032"/>
    <lineage>
        <taxon>Bacteria</taxon>
        <taxon>Bacillati</taxon>
        <taxon>Actinomycetota</taxon>
        <taxon>Actinomycetes</taxon>
        <taxon>Kitasatosporales</taxon>
        <taxon>Streptomycetaceae</taxon>
        <taxon>Streptomyces</taxon>
    </lineage>
</organism>
<dbReference type="EMBL" id="JBHMDI010000185">
    <property type="protein sequence ID" value="MFB9352479.1"/>
    <property type="molecule type" value="Genomic_DNA"/>
</dbReference>
<evidence type="ECO:0000313" key="2">
    <source>
        <dbReference type="Proteomes" id="UP001589753"/>
    </source>
</evidence>
<sequence length="53" mass="5731">MIRISGAAKRLMVGRALRSSEAPDRRLGAERLRGSGTRAFRAVASPKDAGLHR</sequence>
<keyword evidence="2" id="KW-1185">Reference proteome</keyword>
<evidence type="ECO:0000313" key="1">
    <source>
        <dbReference type="EMBL" id="MFB9352479.1"/>
    </source>
</evidence>
<dbReference type="Proteomes" id="UP001589753">
    <property type="component" value="Unassembled WGS sequence"/>
</dbReference>
<protein>
    <submittedName>
        <fullName evidence="1">Uncharacterized protein</fullName>
    </submittedName>
</protein>
<reference evidence="1 2" key="1">
    <citation type="submission" date="2024-09" db="EMBL/GenBank/DDBJ databases">
        <authorList>
            <person name="Sun Q."/>
            <person name="Mori K."/>
        </authorList>
    </citation>
    <scope>NUCLEOTIDE SEQUENCE [LARGE SCALE GENOMIC DNA]</scope>
    <source>
        <strain evidence="1 2">JCM 9767</strain>
    </source>
</reference>
<name>A0ABV5LJZ3_9ACTN</name>
<comment type="caution">
    <text evidence="1">The sequence shown here is derived from an EMBL/GenBank/DDBJ whole genome shotgun (WGS) entry which is preliminary data.</text>
</comment>